<keyword evidence="2" id="KW-1185">Reference proteome</keyword>
<evidence type="ECO:0000313" key="2">
    <source>
        <dbReference type="Proteomes" id="UP000234329"/>
    </source>
</evidence>
<dbReference type="Gene3D" id="1.20.120.330">
    <property type="entry name" value="Nucleotidyltransferases domain 2"/>
    <property type="match status" value="1"/>
</dbReference>
<reference evidence="1 2" key="1">
    <citation type="submission" date="2017-03" db="EMBL/GenBank/DDBJ databases">
        <title>Draft genime sequence of the acidophilic sulfur-oxidizing bacterium Acidithiobacillus sp. SH, isolated from seawater.</title>
        <authorList>
            <person name="Sharmin S."/>
            <person name="Tokuhisa M."/>
            <person name="Kanao T."/>
            <person name="Kamimura K."/>
        </authorList>
    </citation>
    <scope>NUCLEOTIDE SEQUENCE [LARGE SCALE GENOMIC DNA]</scope>
    <source>
        <strain evidence="1 2">SH</strain>
    </source>
</reference>
<dbReference type="EMBL" id="MXAV01000040">
    <property type="protein sequence ID" value="PKY10190.1"/>
    <property type="molecule type" value="Genomic_DNA"/>
</dbReference>
<dbReference type="Proteomes" id="UP000234329">
    <property type="component" value="Unassembled WGS sequence"/>
</dbReference>
<gene>
    <name evidence="1" type="ORF">B1757_10740</name>
</gene>
<proteinExistence type="predicted"/>
<accession>A0A2I1DJZ3</accession>
<name>A0A2I1DJZ3_9PROT</name>
<comment type="caution">
    <text evidence="1">The sequence shown here is derived from an EMBL/GenBank/DDBJ whole genome shotgun (WGS) entry which is preliminary data.</text>
</comment>
<protein>
    <recommendedName>
        <fullName evidence="3">Toxin-antitoxin system antitoxin subunit</fullName>
    </recommendedName>
</protein>
<dbReference type="SUPFAM" id="SSF81593">
    <property type="entry name" value="Nucleotidyltransferase substrate binding subunit/domain"/>
    <property type="match status" value="1"/>
</dbReference>
<dbReference type="RefSeq" id="WP_101538311.1">
    <property type="nucleotide sequence ID" value="NZ_MXAV01000040.1"/>
</dbReference>
<dbReference type="OrthoDB" id="13547at2"/>
<sequence length="161" mass="18625">MSQKPEILALQQTYASCRGHAQILGEALADLQLRNLQIQDISHLSKEDRRILDQFAYRYTRLQDDIGARLLPAILRAMEEDIATMSVADRLNRLEQLGWLPSADEWSDLRRIRNEFPHDYPDTVAERFARLQMALNASQRALEILEALSRKIEQHFPDLTA</sequence>
<dbReference type="InParanoid" id="A0A2I1DJZ3"/>
<evidence type="ECO:0000313" key="1">
    <source>
        <dbReference type="EMBL" id="PKY10190.1"/>
    </source>
</evidence>
<organism evidence="1 2">
    <name type="scientific">Acidithiobacillus marinus</name>
    <dbReference type="NCBI Taxonomy" id="187490"/>
    <lineage>
        <taxon>Bacteria</taxon>
        <taxon>Pseudomonadati</taxon>
        <taxon>Pseudomonadota</taxon>
        <taxon>Acidithiobacillia</taxon>
        <taxon>Acidithiobacillales</taxon>
        <taxon>Acidithiobacillaceae</taxon>
        <taxon>Acidithiobacillus</taxon>
    </lineage>
</organism>
<evidence type="ECO:0008006" key="3">
    <source>
        <dbReference type="Google" id="ProtNLM"/>
    </source>
</evidence>
<dbReference type="AlphaFoldDB" id="A0A2I1DJZ3"/>